<dbReference type="GO" id="GO:0006412">
    <property type="term" value="P:translation"/>
    <property type="evidence" value="ECO:0000318"/>
    <property type="project" value="GO_Central"/>
</dbReference>
<dbReference type="Pfam" id="PF14693">
    <property type="entry name" value="Ribosomal_TL5_C"/>
    <property type="match status" value="1"/>
</dbReference>
<dbReference type="GO" id="GO:0022625">
    <property type="term" value="C:cytosolic large ribosomal subunit"/>
    <property type="evidence" value="ECO:0000318"/>
    <property type="project" value="GO_Central"/>
</dbReference>
<organism evidence="3 4">
    <name type="scientific">Spinacia oleracea</name>
    <name type="common">Spinach</name>
    <dbReference type="NCBI Taxonomy" id="3562"/>
    <lineage>
        <taxon>Eukaryota</taxon>
        <taxon>Viridiplantae</taxon>
        <taxon>Streptophyta</taxon>
        <taxon>Embryophyta</taxon>
        <taxon>Tracheophyta</taxon>
        <taxon>Spermatophyta</taxon>
        <taxon>Magnoliopsida</taxon>
        <taxon>eudicotyledons</taxon>
        <taxon>Gunneridae</taxon>
        <taxon>Pentapetalae</taxon>
        <taxon>Caryophyllales</taxon>
        <taxon>Chenopodiaceae</taxon>
        <taxon>Chenopodioideae</taxon>
        <taxon>Anserineae</taxon>
        <taxon>Spinacia</taxon>
    </lineage>
</organism>
<dbReference type="InterPro" id="IPR011035">
    <property type="entry name" value="Ribosomal_bL25/Gln-tRNA_synth"/>
</dbReference>
<sequence>MQQHWWRTAGDRLRKVADYYRKYHTIQAIPREVSGPRISARDRAQGRIPAVVFSSAAADSTKQLLTTEQKQIHSILSTVDPAFFCSTTFKLQVRAGSGSSVLLHSGNVLPVKLARDEKTGKVMNMVFVWAEEGSTLEVDVPIVFKGEDSCPGLKKGGQLNTIRKNLKYLCPTECIPQKIEVDISNLEVGDRIFMKDIQVDPSLKLLSGNDTKPICKIVASDVDSSPLET</sequence>
<keyword evidence="3" id="KW-1185">Reference proteome</keyword>
<feature type="domain" description="Large ribosomal subunit protein bL25 L25" evidence="1">
    <location>
        <begin position="26"/>
        <end position="125"/>
    </location>
</feature>
<dbReference type="GO" id="GO:0003735">
    <property type="term" value="F:structural constituent of ribosome"/>
    <property type="evidence" value="ECO:0007669"/>
    <property type="project" value="InterPro"/>
</dbReference>
<evidence type="ECO:0000313" key="3">
    <source>
        <dbReference type="Proteomes" id="UP000813463"/>
    </source>
</evidence>
<dbReference type="InterPro" id="IPR037121">
    <property type="entry name" value="Ribosomal_bL25_C"/>
</dbReference>
<evidence type="ECO:0000259" key="1">
    <source>
        <dbReference type="Pfam" id="PF01386"/>
    </source>
</evidence>
<dbReference type="Pfam" id="PF01386">
    <property type="entry name" value="Ribosomal_L25p"/>
    <property type="match status" value="1"/>
</dbReference>
<dbReference type="Proteomes" id="UP000813463">
    <property type="component" value="Chromosome 3"/>
</dbReference>
<accession>A0A9R0IUP0</accession>
<dbReference type="FunFam" id="2.170.120.20:FF:000006">
    <property type="entry name" value="Ribosomal protein L25/Gln-tRNA synthetase, anti-codon-binding domain-containing protein"/>
    <property type="match status" value="1"/>
</dbReference>
<dbReference type="InterPro" id="IPR020057">
    <property type="entry name" value="Ribosomal_bL25_b-dom"/>
</dbReference>
<dbReference type="Gene3D" id="2.170.120.20">
    <property type="entry name" value="Ribosomal protein L25, beta domain"/>
    <property type="match status" value="1"/>
</dbReference>
<dbReference type="PANTHER" id="PTHR33284">
    <property type="entry name" value="RIBOSOMAL PROTEIN L25/GLN-TRNA SYNTHETASE, ANTI-CODON-BINDING DOMAIN-CONTAINING PROTEIN"/>
    <property type="match status" value="1"/>
</dbReference>
<dbReference type="GeneID" id="110794188"/>
<evidence type="ECO:0008006" key="5">
    <source>
        <dbReference type="Google" id="ProtNLM"/>
    </source>
</evidence>
<protein>
    <recommendedName>
        <fullName evidence="5">Ribosomal protein L25 beta domain-containing protein</fullName>
    </recommendedName>
</protein>
<dbReference type="PANTHER" id="PTHR33284:SF2">
    <property type="entry name" value="RIBOSOMAL PROTEIN L25_GLN-TRNA SYNTHETASE, ANTI-CODON-BINDING DOMAIN-CONTAINING PROTEIN"/>
    <property type="match status" value="1"/>
</dbReference>
<name>A0A9R0IUP0_SPIOL</name>
<dbReference type="AlphaFoldDB" id="A0A9R0IUP0"/>
<dbReference type="InterPro" id="IPR029751">
    <property type="entry name" value="Ribosomal_L25_dom"/>
</dbReference>
<gene>
    <name evidence="4" type="primary">LOC110794188</name>
</gene>
<dbReference type="GO" id="GO:0008097">
    <property type="term" value="F:5S rRNA binding"/>
    <property type="evidence" value="ECO:0000318"/>
    <property type="project" value="GO_Central"/>
</dbReference>
<proteinExistence type="predicted"/>
<reference evidence="4" key="2">
    <citation type="submission" date="2025-08" db="UniProtKB">
        <authorList>
            <consortium name="RefSeq"/>
        </authorList>
    </citation>
    <scope>IDENTIFICATION</scope>
    <source>
        <tissue evidence="4">Leaf</tissue>
    </source>
</reference>
<dbReference type="SUPFAM" id="SSF50715">
    <property type="entry name" value="Ribosomal protein L25-like"/>
    <property type="match status" value="1"/>
</dbReference>
<feature type="domain" description="Large ribosomal subunit protein bL25 beta" evidence="2">
    <location>
        <begin position="136"/>
        <end position="219"/>
    </location>
</feature>
<dbReference type="RefSeq" id="XP_021854825.1">
    <property type="nucleotide sequence ID" value="XM_021999133.2"/>
</dbReference>
<dbReference type="InterPro" id="IPR020930">
    <property type="entry name" value="Ribosomal_uL5_bac-type"/>
</dbReference>
<reference evidence="3" key="1">
    <citation type="journal article" date="2021" name="Nat. Commun.">
        <title>Genomic analyses provide insights into spinach domestication and the genetic basis of agronomic traits.</title>
        <authorList>
            <person name="Cai X."/>
            <person name="Sun X."/>
            <person name="Xu C."/>
            <person name="Sun H."/>
            <person name="Wang X."/>
            <person name="Ge C."/>
            <person name="Zhang Z."/>
            <person name="Wang Q."/>
            <person name="Fei Z."/>
            <person name="Jiao C."/>
            <person name="Wang Q."/>
        </authorList>
    </citation>
    <scope>NUCLEOTIDE SEQUENCE [LARGE SCALE GENOMIC DNA]</scope>
    <source>
        <strain evidence="3">cv. Varoflay</strain>
    </source>
</reference>
<dbReference type="CDD" id="cd00495">
    <property type="entry name" value="Ribosomal_L25_TL5_CTC"/>
    <property type="match status" value="1"/>
</dbReference>
<dbReference type="KEGG" id="soe:110794188"/>
<evidence type="ECO:0000259" key="2">
    <source>
        <dbReference type="Pfam" id="PF14693"/>
    </source>
</evidence>
<dbReference type="OrthoDB" id="193674at2759"/>
<evidence type="ECO:0000313" key="4">
    <source>
        <dbReference type="RefSeq" id="XP_021854825.1"/>
    </source>
</evidence>